<feature type="transmembrane region" description="Helical" evidence="2">
    <location>
        <begin position="17"/>
        <end position="36"/>
    </location>
</feature>
<reference evidence="3" key="1">
    <citation type="journal article" date="2014" name="Int. J. Syst. Evol. Microbiol.">
        <title>Complete genome of a new Firmicutes species belonging to the dominant human colonic microbiota ('Ruminococcus bicirculans') reveals two chromosomes and a selective capacity to utilize plant glucans.</title>
        <authorList>
            <consortium name="NISC Comparative Sequencing Program"/>
            <person name="Wegmann U."/>
            <person name="Louis P."/>
            <person name="Goesmann A."/>
            <person name="Henrissat B."/>
            <person name="Duncan S.H."/>
            <person name="Flint H.J."/>
        </authorList>
    </citation>
    <scope>NUCLEOTIDE SEQUENCE</scope>
    <source>
        <strain evidence="3">CGMCC 4.5581</strain>
    </source>
</reference>
<dbReference type="Gene3D" id="2.40.260.10">
    <property type="entry name" value="Sortase"/>
    <property type="match status" value="1"/>
</dbReference>
<keyword evidence="1" id="KW-0378">Hydrolase</keyword>
<dbReference type="CDD" id="cd05829">
    <property type="entry name" value="Sortase_F"/>
    <property type="match status" value="1"/>
</dbReference>
<dbReference type="SUPFAM" id="SSF63817">
    <property type="entry name" value="Sortase"/>
    <property type="match status" value="1"/>
</dbReference>
<name>A0A846LIE6_9ACTN</name>
<organism evidence="4 5">
    <name type="scientific">Modestobacter marinus</name>
    <dbReference type="NCBI Taxonomy" id="477641"/>
    <lineage>
        <taxon>Bacteria</taxon>
        <taxon>Bacillati</taxon>
        <taxon>Actinomycetota</taxon>
        <taxon>Actinomycetes</taxon>
        <taxon>Geodermatophilales</taxon>
        <taxon>Geodermatophilaceae</taxon>
        <taxon>Modestobacter</taxon>
    </lineage>
</organism>
<dbReference type="InterPro" id="IPR005754">
    <property type="entry name" value="Sortase"/>
</dbReference>
<keyword evidence="2" id="KW-0812">Transmembrane</keyword>
<reference evidence="6" key="2">
    <citation type="journal article" date="2019" name="Int. J. Syst. Evol. Microbiol.">
        <title>The Global Catalogue of Microorganisms (GCM) 10K type strain sequencing project: providing services to taxonomists for standard genome sequencing and annotation.</title>
        <authorList>
            <consortium name="The Broad Institute Genomics Platform"/>
            <consortium name="The Broad Institute Genome Sequencing Center for Infectious Disease"/>
            <person name="Wu L."/>
            <person name="Ma J."/>
        </authorList>
    </citation>
    <scope>NUCLEOTIDE SEQUENCE [LARGE SCALE GENOMIC DNA]</scope>
    <source>
        <strain evidence="6">CGMCC 4.5581</strain>
    </source>
</reference>
<gene>
    <name evidence="4" type="ORF">FB380_002339</name>
    <name evidence="3" type="ORF">GCM10011589_28460</name>
</gene>
<dbReference type="Pfam" id="PF04203">
    <property type="entry name" value="Sortase"/>
    <property type="match status" value="1"/>
</dbReference>
<protein>
    <recommendedName>
        <fullName evidence="7">Peptidase C60 sortase A and B</fullName>
    </recommendedName>
</protein>
<dbReference type="EMBL" id="BMMI01000005">
    <property type="protein sequence ID" value="GGL70434.1"/>
    <property type="molecule type" value="Genomic_DNA"/>
</dbReference>
<reference evidence="3" key="4">
    <citation type="submission" date="2024-05" db="EMBL/GenBank/DDBJ databases">
        <authorList>
            <person name="Sun Q."/>
            <person name="Zhou Y."/>
        </authorList>
    </citation>
    <scope>NUCLEOTIDE SEQUENCE</scope>
    <source>
        <strain evidence="3">CGMCC 4.5581</strain>
    </source>
</reference>
<reference evidence="4 5" key="3">
    <citation type="submission" date="2020-02" db="EMBL/GenBank/DDBJ databases">
        <title>Sequencing the genomes of 1000 actinobacteria strains.</title>
        <authorList>
            <person name="Klenk H.-P."/>
        </authorList>
    </citation>
    <scope>NUCLEOTIDE SEQUENCE [LARGE SCALE GENOMIC DNA]</scope>
    <source>
        <strain evidence="4 5">DSM 45201</strain>
    </source>
</reference>
<evidence type="ECO:0000256" key="2">
    <source>
        <dbReference type="SAM" id="Phobius"/>
    </source>
</evidence>
<dbReference type="Proteomes" id="UP000648663">
    <property type="component" value="Unassembled WGS sequence"/>
</dbReference>
<dbReference type="AlphaFoldDB" id="A0A846LIE6"/>
<dbReference type="NCBIfam" id="NF033748">
    <property type="entry name" value="class_F_sortase"/>
    <property type="match status" value="1"/>
</dbReference>
<evidence type="ECO:0000313" key="3">
    <source>
        <dbReference type="EMBL" id="GGL70434.1"/>
    </source>
</evidence>
<dbReference type="RefSeq" id="WP_188959602.1">
    <property type="nucleotide sequence ID" value="NZ_BAABJU010000015.1"/>
</dbReference>
<dbReference type="GO" id="GO:0016787">
    <property type="term" value="F:hydrolase activity"/>
    <property type="evidence" value="ECO:0007669"/>
    <property type="project" value="UniProtKB-KW"/>
</dbReference>
<evidence type="ECO:0008006" key="7">
    <source>
        <dbReference type="Google" id="ProtNLM"/>
    </source>
</evidence>
<evidence type="ECO:0000313" key="4">
    <source>
        <dbReference type="EMBL" id="NIH67893.1"/>
    </source>
</evidence>
<sequence>MTTPTSRSGRRTRPGSAVLRAALLVVAVVAGGAALVDQPSDAARAPAVASPPAPVALGATAESPGSAGSVAAAGRTVAAPAGLRIAAIGVDTDLVPIGVDDAGALLPPADVAQAGWFAAGPVPGEVGPAVLTGHVDDHTGPGVFSRLAELTAGDEVVVTGSDGRPVTFTVTRVAAHPKDDFPTEEVYGPTTGAELRLVTCGGDFDRSRRSYTDNVVVLATAT</sequence>
<keyword evidence="2" id="KW-0472">Membrane</keyword>
<proteinExistence type="predicted"/>
<keyword evidence="6" id="KW-1185">Reference proteome</keyword>
<comment type="caution">
    <text evidence="4">The sequence shown here is derived from an EMBL/GenBank/DDBJ whole genome shotgun (WGS) entry which is preliminary data.</text>
</comment>
<accession>A0A846LIE6</accession>
<dbReference type="InterPro" id="IPR023365">
    <property type="entry name" value="Sortase_dom-sf"/>
</dbReference>
<dbReference type="InterPro" id="IPR042001">
    <property type="entry name" value="Sortase_F"/>
</dbReference>
<evidence type="ECO:0000313" key="5">
    <source>
        <dbReference type="Proteomes" id="UP000552836"/>
    </source>
</evidence>
<evidence type="ECO:0000313" key="6">
    <source>
        <dbReference type="Proteomes" id="UP000648663"/>
    </source>
</evidence>
<dbReference type="EMBL" id="JAAMPA010000001">
    <property type="protein sequence ID" value="NIH67893.1"/>
    <property type="molecule type" value="Genomic_DNA"/>
</dbReference>
<evidence type="ECO:0000256" key="1">
    <source>
        <dbReference type="ARBA" id="ARBA00022801"/>
    </source>
</evidence>
<keyword evidence="2" id="KW-1133">Transmembrane helix</keyword>
<dbReference type="Proteomes" id="UP000552836">
    <property type="component" value="Unassembled WGS sequence"/>
</dbReference>